<keyword evidence="3 7" id="KW-0808">Transferase</keyword>
<protein>
    <submittedName>
        <fullName evidence="8">Polyprenyl synthetase family protein</fullName>
    </submittedName>
</protein>
<keyword evidence="5" id="KW-0460">Magnesium</keyword>
<organism evidence="8 9">
    <name type="scientific">Candidatus Nitrobium versatile</name>
    <dbReference type="NCBI Taxonomy" id="2884831"/>
    <lineage>
        <taxon>Bacteria</taxon>
        <taxon>Pseudomonadati</taxon>
        <taxon>Nitrospirota</taxon>
        <taxon>Nitrospiria</taxon>
        <taxon>Nitrospirales</taxon>
        <taxon>Nitrospiraceae</taxon>
        <taxon>Candidatus Nitrobium</taxon>
    </lineage>
</organism>
<dbReference type="InterPro" id="IPR000092">
    <property type="entry name" value="Polyprenyl_synt"/>
</dbReference>
<dbReference type="InterPro" id="IPR008949">
    <property type="entry name" value="Isoprenoid_synthase_dom_sf"/>
</dbReference>
<evidence type="ECO:0000256" key="4">
    <source>
        <dbReference type="ARBA" id="ARBA00022723"/>
    </source>
</evidence>
<dbReference type="InterPro" id="IPR033749">
    <property type="entry name" value="Polyprenyl_synt_CS"/>
</dbReference>
<dbReference type="EMBL" id="JAIOIV010000126">
    <property type="protein sequence ID" value="MBZ0157683.1"/>
    <property type="molecule type" value="Genomic_DNA"/>
</dbReference>
<dbReference type="SFLD" id="SFLDS00005">
    <property type="entry name" value="Isoprenoid_Synthase_Type_I"/>
    <property type="match status" value="1"/>
</dbReference>
<accession>A0A953M2E6</accession>
<dbReference type="GO" id="GO:0004659">
    <property type="term" value="F:prenyltransferase activity"/>
    <property type="evidence" value="ECO:0007669"/>
    <property type="project" value="InterPro"/>
</dbReference>
<dbReference type="InterPro" id="IPR053378">
    <property type="entry name" value="Prenyl_diphosphate_synthase"/>
</dbReference>
<dbReference type="PANTHER" id="PTHR43281:SF1">
    <property type="entry name" value="FARNESYL DIPHOSPHATE SYNTHASE"/>
    <property type="match status" value="1"/>
</dbReference>
<evidence type="ECO:0000256" key="6">
    <source>
        <dbReference type="ARBA" id="ARBA00023229"/>
    </source>
</evidence>
<evidence type="ECO:0000256" key="3">
    <source>
        <dbReference type="ARBA" id="ARBA00022679"/>
    </source>
</evidence>
<reference evidence="8" key="2">
    <citation type="submission" date="2021-08" db="EMBL/GenBank/DDBJ databases">
        <authorList>
            <person name="Dalcin Martins P."/>
        </authorList>
    </citation>
    <scope>NUCLEOTIDE SEQUENCE</scope>
    <source>
        <strain evidence="8">MAG_39</strain>
    </source>
</reference>
<evidence type="ECO:0000256" key="1">
    <source>
        <dbReference type="ARBA" id="ARBA00001946"/>
    </source>
</evidence>
<dbReference type="AlphaFoldDB" id="A0A953M2E6"/>
<keyword evidence="4" id="KW-0479">Metal-binding</keyword>
<comment type="similarity">
    <text evidence="2 7">Belongs to the FPP/GGPP synthase family.</text>
</comment>
<dbReference type="CDD" id="cd00685">
    <property type="entry name" value="Trans_IPPS_HT"/>
    <property type="match status" value="1"/>
</dbReference>
<evidence type="ECO:0000313" key="8">
    <source>
        <dbReference type="EMBL" id="MBZ0157683.1"/>
    </source>
</evidence>
<evidence type="ECO:0000256" key="7">
    <source>
        <dbReference type="RuleBase" id="RU004466"/>
    </source>
</evidence>
<gene>
    <name evidence="8" type="ORF">K8I29_15920</name>
</gene>
<dbReference type="SFLD" id="SFLDG01017">
    <property type="entry name" value="Polyprenyl_Transferase_Like"/>
    <property type="match status" value="1"/>
</dbReference>
<dbReference type="Gene3D" id="1.10.600.10">
    <property type="entry name" value="Farnesyl Diphosphate Synthase"/>
    <property type="match status" value="1"/>
</dbReference>
<name>A0A953M2E6_9BACT</name>
<comment type="cofactor">
    <cofactor evidence="1">
        <name>Mg(2+)</name>
        <dbReference type="ChEBI" id="CHEBI:18420"/>
    </cofactor>
</comment>
<dbReference type="GO" id="GO:0005737">
    <property type="term" value="C:cytoplasm"/>
    <property type="evidence" value="ECO:0007669"/>
    <property type="project" value="UniProtKB-ARBA"/>
</dbReference>
<keyword evidence="6" id="KW-0414">Isoprene biosynthesis</keyword>
<dbReference type="Proteomes" id="UP000705867">
    <property type="component" value="Unassembled WGS sequence"/>
</dbReference>
<evidence type="ECO:0000313" key="9">
    <source>
        <dbReference type="Proteomes" id="UP000705867"/>
    </source>
</evidence>
<dbReference type="PROSITE" id="PS00444">
    <property type="entry name" value="POLYPRENYL_SYNTHASE_2"/>
    <property type="match status" value="1"/>
</dbReference>
<proteinExistence type="inferred from homology"/>
<dbReference type="PROSITE" id="PS00723">
    <property type="entry name" value="POLYPRENYL_SYNTHASE_1"/>
    <property type="match status" value="1"/>
</dbReference>
<comment type="caution">
    <text evidence="8">The sequence shown here is derived from an EMBL/GenBank/DDBJ whole genome shotgun (WGS) entry which is preliminary data.</text>
</comment>
<evidence type="ECO:0000256" key="5">
    <source>
        <dbReference type="ARBA" id="ARBA00022842"/>
    </source>
</evidence>
<sequence length="296" mass="32254">MDITVYLKEKKGLVDAFLHSYFSSPITQKRLQDSMVYSLSAGGKRIRPVLCLAAYEACGGEAEEVLPWAAALEFIHTYSLIHDDLPAMDNDDLRRGKPTNHKVFGEGMAILAGDGLLTEAFALLSGFSVRSPRITDRAVLRVIHEIAQAAGLQGMVGGQAQDLLSEDAEPDAETLSYIHIHKTAALIAASVRVGGILASCAEEHLLGLTGYGSPIGLAFQVVDDILDVEGETEVLGKPRGSDEKKKKMTYPKLYGLEKSKEKARELVDRAIGSLEIFDEKAEPLRAIARYLLERKS</sequence>
<dbReference type="Pfam" id="PF00348">
    <property type="entry name" value="polyprenyl_synt"/>
    <property type="match status" value="1"/>
</dbReference>
<dbReference type="GO" id="GO:0016114">
    <property type="term" value="P:terpenoid biosynthetic process"/>
    <property type="evidence" value="ECO:0007669"/>
    <property type="project" value="UniProtKB-ARBA"/>
</dbReference>
<dbReference type="PANTHER" id="PTHR43281">
    <property type="entry name" value="FARNESYL DIPHOSPHATE SYNTHASE"/>
    <property type="match status" value="1"/>
</dbReference>
<dbReference type="NCBIfam" id="NF045485">
    <property type="entry name" value="FPPsyn"/>
    <property type="match status" value="1"/>
</dbReference>
<dbReference type="SUPFAM" id="SSF48576">
    <property type="entry name" value="Terpenoid synthases"/>
    <property type="match status" value="1"/>
</dbReference>
<evidence type="ECO:0000256" key="2">
    <source>
        <dbReference type="ARBA" id="ARBA00006706"/>
    </source>
</evidence>
<reference evidence="8" key="1">
    <citation type="journal article" date="2021" name="bioRxiv">
        <title>Unraveling nitrogen, sulfur and carbon metabolic pathways and microbial community transcriptional responses to substrate deprivation and toxicity stresses in a bioreactor mimicking anoxic brackish coastal sediment conditions.</title>
        <authorList>
            <person name="Martins P.D."/>
            <person name="Echeveste M.J."/>
            <person name="Arshad A."/>
            <person name="Kurth J."/>
            <person name="Ouboter H."/>
            <person name="Jetten M.S.M."/>
            <person name="Welte C.U."/>
        </authorList>
    </citation>
    <scope>NUCLEOTIDE SEQUENCE</scope>
    <source>
        <strain evidence="8">MAG_39</strain>
    </source>
</reference>
<dbReference type="GO" id="GO:0046872">
    <property type="term" value="F:metal ion binding"/>
    <property type="evidence" value="ECO:0007669"/>
    <property type="project" value="UniProtKB-KW"/>
</dbReference>
<dbReference type="FunFam" id="1.10.600.10:FF:000001">
    <property type="entry name" value="Geranylgeranyl diphosphate synthase"/>
    <property type="match status" value="1"/>
</dbReference>